<dbReference type="PANTHER" id="PTHR36741">
    <property type="entry name" value="OS07G0100500 PROTEIN"/>
    <property type="match status" value="1"/>
</dbReference>
<organism evidence="2">
    <name type="scientific">Davidia involucrata</name>
    <name type="common">Dove tree</name>
    <dbReference type="NCBI Taxonomy" id="16924"/>
    <lineage>
        <taxon>Eukaryota</taxon>
        <taxon>Viridiplantae</taxon>
        <taxon>Streptophyta</taxon>
        <taxon>Embryophyta</taxon>
        <taxon>Tracheophyta</taxon>
        <taxon>Spermatophyta</taxon>
        <taxon>Magnoliopsida</taxon>
        <taxon>eudicotyledons</taxon>
        <taxon>Gunneridae</taxon>
        <taxon>Pentapetalae</taxon>
        <taxon>asterids</taxon>
        <taxon>Cornales</taxon>
        <taxon>Nyssaceae</taxon>
        <taxon>Davidia</taxon>
    </lineage>
</organism>
<feature type="compositionally biased region" description="Low complexity" evidence="1">
    <location>
        <begin position="297"/>
        <end position="325"/>
    </location>
</feature>
<feature type="compositionally biased region" description="Basic and acidic residues" evidence="1">
    <location>
        <begin position="697"/>
        <end position="706"/>
    </location>
</feature>
<evidence type="ECO:0000256" key="1">
    <source>
        <dbReference type="SAM" id="MobiDB-lite"/>
    </source>
</evidence>
<name>A0A5B6ZLS7_DAVIN</name>
<feature type="region of interest" description="Disordered" evidence="1">
    <location>
        <begin position="297"/>
        <end position="358"/>
    </location>
</feature>
<feature type="compositionally biased region" description="Low complexity" evidence="1">
    <location>
        <begin position="31"/>
        <end position="45"/>
    </location>
</feature>
<dbReference type="PANTHER" id="PTHR36741:SF1">
    <property type="entry name" value="OS07G0100500 PROTEIN"/>
    <property type="match status" value="1"/>
</dbReference>
<dbReference type="AlphaFoldDB" id="A0A5B6ZLS7"/>
<protein>
    <submittedName>
        <fullName evidence="2">Uncharacterized protein</fullName>
    </submittedName>
</protein>
<feature type="region of interest" description="Disordered" evidence="1">
    <location>
        <begin position="677"/>
        <end position="706"/>
    </location>
</feature>
<feature type="compositionally biased region" description="Polar residues" evidence="1">
    <location>
        <begin position="336"/>
        <end position="353"/>
    </location>
</feature>
<accession>A0A5B6ZLS7</accession>
<evidence type="ECO:0000313" key="2">
    <source>
        <dbReference type="EMBL" id="MPA45320.1"/>
    </source>
</evidence>
<proteinExistence type="predicted"/>
<reference evidence="2" key="1">
    <citation type="submission" date="2019-08" db="EMBL/GenBank/DDBJ databases">
        <title>Reference gene set and small RNA set construction with multiple tissues from Davidia involucrata Baill.</title>
        <authorList>
            <person name="Yang H."/>
            <person name="Zhou C."/>
            <person name="Li G."/>
            <person name="Wang J."/>
            <person name="Gao P."/>
            <person name="Wang M."/>
            <person name="Wang R."/>
            <person name="Zhao Y."/>
        </authorList>
    </citation>
    <scope>NUCLEOTIDE SEQUENCE</scope>
    <source>
        <tissue evidence="2">Mixed with DoveR01_LX</tissue>
    </source>
</reference>
<gene>
    <name evidence="2" type="ORF">Din_014761</name>
</gene>
<dbReference type="EMBL" id="GHES01014761">
    <property type="protein sequence ID" value="MPA45320.1"/>
    <property type="molecule type" value="Transcribed_RNA"/>
</dbReference>
<sequence>MADAKKQQSVDEPEMEAMDRVDQSNDYVFDGSSSVGASTSAISGGSRDDGGSGVEVGLTERLTDILVEEGDGDLLLQHSNREDRVIQWLQALDLHVMGACRVDERLKPLLKLNVSSGVAEDRLLSHLSQHFEPSEVGMLARCLCIPLVSIRVGKINKQGTLLCPTATRGNLNLTLLPTSELRISFVGDDGHTERLSTLSSNSQCFSVAVEEIPTDKSGRSFLMKIPDGEVFYFWCSEKSKLLGIELLSKMKDLLKRKPSLAELTGISESRLDCFATHLRAYLVGSTVTNTRASAVVSLPSSPDTTSDSSELCQTAQSSSSSLLKPSHSRHYGGQVAKTNPLYQGSLSPRSSTFKEGLPRNLSSLRSVAREKLKQRGGSHLSGIDDLSGALQIITTDASSSNHSEKDKLPEASATCLFPPLGFLESLGKSAAPPFLGPASQVPSLGCSLLSPYYCWCPPVASALQYAIATPQLPISSTLSQSLPPLSSLLPATRPSSVRLTPTSPLNLADVDFPPFLPEPLVRLPLSVPSSQQIPTFTPLMCDPIVHIPVIDVCSSGQGYLVSAMSTTIIPPLHPKLVNPLIPETDSMVEKGARETLRLLISSSSQSNPQLMGVLPSVLANTNDIAGSRRGLYSGATDVGAIANSIAAMGLVSLSERPLGATVGKRCISQGNLVDQLEKSGGPGGSSCSDDESSIFSKLREERTDFE</sequence>
<feature type="region of interest" description="Disordered" evidence="1">
    <location>
        <begin position="1"/>
        <end position="54"/>
    </location>
</feature>